<dbReference type="PANTHER" id="PTHR43193">
    <property type="match status" value="1"/>
</dbReference>
<feature type="domain" description="4Fe-4S ferredoxin-type" evidence="4">
    <location>
        <begin position="35"/>
        <end position="64"/>
    </location>
</feature>
<dbReference type="PANTHER" id="PTHR43193:SF2">
    <property type="entry name" value="POLYFERREDOXIN PROTEIN FWDF"/>
    <property type="match status" value="1"/>
</dbReference>
<dbReference type="Pfam" id="PF04432">
    <property type="entry name" value="FrhB_FdhB_C"/>
    <property type="match status" value="1"/>
</dbReference>
<dbReference type="InterPro" id="IPR017900">
    <property type="entry name" value="4Fe4S_Fe_S_CS"/>
</dbReference>
<dbReference type="Gene3D" id="3.30.70.20">
    <property type="match status" value="1"/>
</dbReference>
<gene>
    <name evidence="5" type="ORF">PBV87_16940</name>
</gene>
<dbReference type="GO" id="GO:0046872">
    <property type="term" value="F:metal ion binding"/>
    <property type="evidence" value="ECO:0007669"/>
    <property type="project" value="UniProtKB-KW"/>
</dbReference>
<dbReference type="PROSITE" id="PS51379">
    <property type="entry name" value="4FE4S_FER_2"/>
    <property type="match status" value="2"/>
</dbReference>
<reference evidence="5" key="1">
    <citation type="journal article" date="2023" name="Int. J. Syst. Evol. Microbiol.">
        <title>&lt;i&gt;Holtiella tumoricola&lt;/i&gt; gen. nov. sp. nov., isolated from a human clinical sample.</title>
        <authorList>
            <person name="Allen-Vercoe E."/>
            <person name="Daigneault M.C."/>
            <person name="Vancuren S.J."/>
            <person name="Cochrane K."/>
            <person name="O'Neal L.L."/>
            <person name="Sankaranarayanan K."/>
            <person name="Lawson P.A."/>
        </authorList>
    </citation>
    <scope>NUCLEOTIDE SEQUENCE</scope>
    <source>
        <strain evidence="5">CC70A</strain>
    </source>
</reference>
<evidence type="ECO:0000256" key="3">
    <source>
        <dbReference type="ARBA" id="ARBA00023014"/>
    </source>
</evidence>
<comment type="caution">
    <text evidence="5">The sequence shown here is derived from an EMBL/GenBank/DDBJ whole genome shotgun (WGS) entry which is preliminary data.</text>
</comment>
<keyword evidence="6" id="KW-1185">Reference proteome</keyword>
<accession>A0AA42DQ26</accession>
<evidence type="ECO:0000256" key="2">
    <source>
        <dbReference type="ARBA" id="ARBA00023004"/>
    </source>
</evidence>
<dbReference type="InterPro" id="IPR017896">
    <property type="entry name" value="4Fe4S_Fe-S-bd"/>
</dbReference>
<dbReference type="SUPFAM" id="SSF54862">
    <property type="entry name" value="4Fe-4S ferredoxins"/>
    <property type="match status" value="1"/>
</dbReference>
<dbReference type="Proteomes" id="UP001169242">
    <property type="component" value="Unassembled WGS sequence"/>
</dbReference>
<feature type="domain" description="4Fe-4S ferredoxin-type" evidence="4">
    <location>
        <begin position="1"/>
        <end position="30"/>
    </location>
</feature>
<dbReference type="InterPro" id="IPR052977">
    <property type="entry name" value="Polyferredoxin-like_ET"/>
</dbReference>
<dbReference type="AlphaFoldDB" id="A0AA42DQ26"/>
<evidence type="ECO:0000313" key="5">
    <source>
        <dbReference type="EMBL" id="MDA3733165.1"/>
    </source>
</evidence>
<name>A0AA42DQ26_9FIRM</name>
<organism evidence="5 6">
    <name type="scientific">Holtiella tumoricola</name>
    <dbReference type="NCBI Taxonomy" id="3018743"/>
    <lineage>
        <taxon>Bacteria</taxon>
        <taxon>Bacillati</taxon>
        <taxon>Bacillota</taxon>
        <taxon>Clostridia</taxon>
        <taxon>Lachnospirales</taxon>
        <taxon>Cellulosilyticaceae</taxon>
        <taxon>Holtiella</taxon>
    </lineage>
</organism>
<dbReference type="EMBL" id="JAQIFT010000061">
    <property type="protein sequence ID" value="MDA3733165.1"/>
    <property type="molecule type" value="Genomic_DNA"/>
</dbReference>
<dbReference type="RefSeq" id="WP_271013053.1">
    <property type="nucleotide sequence ID" value="NZ_JAQIFT010000061.1"/>
</dbReference>
<proteinExistence type="predicted"/>
<evidence type="ECO:0000313" key="6">
    <source>
        <dbReference type="Proteomes" id="UP001169242"/>
    </source>
</evidence>
<protein>
    <submittedName>
        <fullName evidence="5">Coenzyme F420 hydrogenase/dehydrogenase, beta subunit C-terminal domain</fullName>
    </submittedName>
</protein>
<keyword evidence="1" id="KW-0479">Metal-binding</keyword>
<keyword evidence="3" id="KW-0411">Iron-sulfur</keyword>
<evidence type="ECO:0000256" key="1">
    <source>
        <dbReference type="ARBA" id="ARBA00022723"/>
    </source>
</evidence>
<dbReference type="PROSITE" id="PS00198">
    <property type="entry name" value="4FE4S_FER_1"/>
    <property type="match status" value="1"/>
</dbReference>
<dbReference type="InterPro" id="IPR007525">
    <property type="entry name" value="FrhB_FdhB_C"/>
</dbReference>
<keyword evidence="2" id="KW-0408">Iron</keyword>
<evidence type="ECO:0000259" key="4">
    <source>
        <dbReference type="PROSITE" id="PS51379"/>
    </source>
</evidence>
<dbReference type="Pfam" id="PF12838">
    <property type="entry name" value="Fer4_7"/>
    <property type="match status" value="1"/>
</dbReference>
<sequence length="389" mass="44556">MIEIKHKKDCCGCHACENICPKHCIEMKVDQEGFWYPEVDQTKCINCNLCEKVCPELKQYANPNALEPQALGAWNLDAEIRKQSSSGGVFTALAEWIIDQNGVIFGAGFDEGFRVTHRKIIIKKALAELRSSKYVQSNIGDTYAQAKECLGQGKKVLFTGTPCQIAGLYTYLQKKYENLYTCDVACHGVPSPKVFEKYKDYLEDKHSGKITKMTFRDKVKGWKSYWVTIKFENDKLNTTQYGQNPYMIGFLKDIYLRPSCYECTFSTIPRVADITLADFWGVGAKYPELDDDKGTSLLLINTQKGKELLLSCKEQIFIQECNLKYAIKHNPCIAGAVKPHPEREQFFKDLDNISFDKLIKKYLNPPNVLKRVKGKVWGILSRIKRRIFR</sequence>
<dbReference type="GO" id="GO:0051536">
    <property type="term" value="F:iron-sulfur cluster binding"/>
    <property type="evidence" value="ECO:0007669"/>
    <property type="project" value="UniProtKB-KW"/>
</dbReference>